<accession>A0ABT7BVA7</accession>
<reference evidence="1 2" key="1">
    <citation type="submission" date="2023-01" db="EMBL/GenBank/DDBJ databases">
        <title>Novel diversity within Roseofilum (Cyanobacteria; Desertifilaceae) from marine benthic mats with descriptions of four novel species.</title>
        <authorList>
            <person name="Wang Y."/>
            <person name="Berthold D.E."/>
            <person name="Hu J."/>
            <person name="Lefler F.W."/>
            <person name="Laughinghouse H.D. IV."/>
        </authorList>
    </citation>
    <scope>NUCLEOTIDE SEQUENCE [LARGE SCALE GENOMIC DNA]</scope>
    <source>
        <strain evidence="1 2">BLCC-M143</strain>
    </source>
</reference>
<evidence type="ECO:0000313" key="1">
    <source>
        <dbReference type="EMBL" id="MDJ1182213.1"/>
    </source>
</evidence>
<dbReference type="Pfam" id="PF08865">
    <property type="entry name" value="DUF1830"/>
    <property type="match status" value="1"/>
</dbReference>
<gene>
    <name evidence="1" type="ORF">PMH09_03315</name>
</gene>
<protein>
    <submittedName>
        <fullName evidence="1">DUF1830 domain-containing protein</fullName>
    </submittedName>
</protein>
<dbReference type="EMBL" id="JAQOSQ010000002">
    <property type="protein sequence ID" value="MDJ1182213.1"/>
    <property type="molecule type" value="Genomic_DNA"/>
</dbReference>
<keyword evidence="2" id="KW-1185">Reference proteome</keyword>
<name>A0ABT7BVA7_9CYAN</name>
<dbReference type="RefSeq" id="WP_283756865.1">
    <property type="nucleotide sequence ID" value="NZ_JAQOSQ010000002.1"/>
</dbReference>
<sequence>MLLYPTKLNDRRWTICYYKNQTQIAQLLQINNIENWSWEAVLRPQEWTLFEAPENAQLEISYQTPMDRIQPDIIPCSHLGVRYSIPDGQNTLKLKSCIV</sequence>
<organism evidence="1 2">
    <name type="scientific">Roseofilum casamattae BLCC-M143</name>
    <dbReference type="NCBI Taxonomy" id="3022442"/>
    <lineage>
        <taxon>Bacteria</taxon>
        <taxon>Bacillati</taxon>
        <taxon>Cyanobacteriota</taxon>
        <taxon>Cyanophyceae</taxon>
        <taxon>Desertifilales</taxon>
        <taxon>Desertifilaceae</taxon>
        <taxon>Roseofilum</taxon>
        <taxon>Roseofilum casamattae</taxon>
    </lineage>
</organism>
<proteinExistence type="predicted"/>
<comment type="caution">
    <text evidence="1">The sequence shown here is derived from an EMBL/GenBank/DDBJ whole genome shotgun (WGS) entry which is preliminary data.</text>
</comment>
<evidence type="ECO:0000313" key="2">
    <source>
        <dbReference type="Proteomes" id="UP001232992"/>
    </source>
</evidence>
<dbReference type="Proteomes" id="UP001232992">
    <property type="component" value="Unassembled WGS sequence"/>
</dbReference>
<dbReference type="InterPro" id="IPR014964">
    <property type="entry name" value="DUF1830"/>
</dbReference>